<dbReference type="Pfam" id="PF01544">
    <property type="entry name" value="CorA"/>
    <property type="match status" value="1"/>
</dbReference>
<keyword evidence="4 5" id="KW-0472">Membrane</keyword>
<dbReference type="GO" id="GO:0005886">
    <property type="term" value="C:plasma membrane"/>
    <property type="evidence" value="ECO:0007669"/>
    <property type="project" value="UniProtKB-SubCell"/>
</dbReference>
<name>A0A8H3HUM3_9AGAM</name>
<evidence type="ECO:0000256" key="1">
    <source>
        <dbReference type="ARBA" id="ARBA00004651"/>
    </source>
</evidence>
<dbReference type="AlphaFoldDB" id="A0A8H3HUM3"/>
<dbReference type="InterPro" id="IPR002523">
    <property type="entry name" value="MgTranspt_CorA/ZnTranspt_ZntB"/>
</dbReference>
<gene>
    <name evidence="6" type="ORF">RDB_LOCUS28561</name>
</gene>
<evidence type="ECO:0000313" key="7">
    <source>
        <dbReference type="Proteomes" id="UP000663827"/>
    </source>
</evidence>
<evidence type="ECO:0000313" key="6">
    <source>
        <dbReference type="EMBL" id="CAE7086788.1"/>
    </source>
</evidence>
<keyword evidence="3 5" id="KW-1133">Transmembrane helix</keyword>
<evidence type="ECO:0008006" key="8">
    <source>
        <dbReference type="Google" id="ProtNLM"/>
    </source>
</evidence>
<evidence type="ECO:0000256" key="3">
    <source>
        <dbReference type="ARBA" id="ARBA00022989"/>
    </source>
</evidence>
<dbReference type="GO" id="GO:0015087">
    <property type="term" value="F:cobalt ion transmembrane transporter activity"/>
    <property type="evidence" value="ECO:0007669"/>
    <property type="project" value="TreeGrafter"/>
</dbReference>
<dbReference type="SUPFAM" id="SSF144083">
    <property type="entry name" value="Magnesium transport protein CorA, transmembrane region"/>
    <property type="match status" value="1"/>
</dbReference>
<dbReference type="Proteomes" id="UP000663827">
    <property type="component" value="Unassembled WGS sequence"/>
</dbReference>
<proteinExistence type="predicted"/>
<evidence type="ECO:0000256" key="4">
    <source>
        <dbReference type="ARBA" id="ARBA00023136"/>
    </source>
</evidence>
<evidence type="ECO:0000256" key="2">
    <source>
        <dbReference type="ARBA" id="ARBA00022692"/>
    </source>
</evidence>
<accession>A0A8H3HUM3</accession>
<dbReference type="PANTHER" id="PTHR46494">
    <property type="entry name" value="CORA FAMILY METAL ION TRANSPORTER (EUROFUNG)"/>
    <property type="match status" value="1"/>
</dbReference>
<evidence type="ECO:0000256" key="5">
    <source>
        <dbReference type="SAM" id="Phobius"/>
    </source>
</evidence>
<dbReference type="GO" id="GO:0000287">
    <property type="term" value="F:magnesium ion binding"/>
    <property type="evidence" value="ECO:0007669"/>
    <property type="project" value="TreeGrafter"/>
</dbReference>
<protein>
    <recommendedName>
        <fullName evidence="8">Magnesium transport protein CorA</fullName>
    </recommendedName>
</protein>
<comment type="subcellular location">
    <subcellularLocation>
        <location evidence="1">Cell membrane</location>
        <topology evidence="1">Multi-pass membrane protein</topology>
    </subcellularLocation>
</comment>
<dbReference type="InterPro" id="IPR045863">
    <property type="entry name" value="CorA_TM1_TM2"/>
</dbReference>
<keyword evidence="2 5" id="KW-0812">Transmembrane</keyword>
<dbReference type="Gene3D" id="1.20.58.340">
    <property type="entry name" value="Magnesium transport protein CorA, transmembrane region"/>
    <property type="match status" value="1"/>
</dbReference>
<dbReference type="GO" id="GO:0050897">
    <property type="term" value="F:cobalt ion binding"/>
    <property type="evidence" value="ECO:0007669"/>
    <property type="project" value="TreeGrafter"/>
</dbReference>
<feature type="transmembrane region" description="Helical" evidence="5">
    <location>
        <begin position="75"/>
        <end position="97"/>
    </location>
</feature>
<reference evidence="6" key="1">
    <citation type="submission" date="2021-01" db="EMBL/GenBank/DDBJ databases">
        <authorList>
            <person name="Kaushik A."/>
        </authorList>
    </citation>
    <scope>NUCLEOTIDE SEQUENCE</scope>
    <source>
        <strain evidence="6">AG5</strain>
    </source>
</reference>
<dbReference type="GO" id="GO:0015095">
    <property type="term" value="F:magnesium ion transmembrane transporter activity"/>
    <property type="evidence" value="ECO:0007669"/>
    <property type="project" value="TreeGrafter"/>
</dbReference>
<sequence>MPALLQKLTRLPIQAVAPSGENPTTGFMCGESLVYLSDILDHVQFIMVSLDAQSLTTKELINYTFNMTSYDSRDVMRILLIVTVIFLPMMFIAQYFGMNFDPMPSVNNYSEALYWEVASPVLFVLLLVALRHRIWNFFFEDD</sequence>
<dbReference type="EMBL" id="CAJNJQ010000575">
    <property type="protein sequence ID" value="CAE7086788.1"/>
    <property type="molecule type" value="Genomic_DNA"/>
</dbReference>
<comment type="caution">
    <text evidence="6">The sequence shown here is derived from an EMBL/GenBank/DDBJ whole genome shotgun (WGS) entry which is preliminary data.</text>
</comment>
<organism evidence="6 7">
    <name type="scientific">Rhizoctonia solani</name>
    <dbReference type="NCBI Taxonomy" id="456999"/>
    <lineage>
        <taxon>Eukaryota</taxon>
        <taxon>Fungi</taxon>
        <taxon>Dikarya</taxon>
        <taxon>Basidiomycota</taxon>
        <taxon>Agaricomycotina</taxon>
        <taxon>Agaricomycetes</taxon>
        <taxon>Cantharellales</taxon>
        <taxon>Ceratobasidiaceae</taxon>
        <taxon>Rhizoctonia</taxon>
    </lineage>
</organism>
<dbReference type="PANTHER" id="PTHR46494:SF1">
    <property type="entry name" value="CORA FAMILY METAL ION TRANSPORTER (EUROFUNG)"/>
    <property type="match status" value="1"/>
</dbReference>
<feature type="transmembrane region" description="Helical" evidence="5">
    <location>
        <begin position="112"/>
        <end position="130"/>
    </location>
</feature>